<dbReference type="Pfam" id="PF10728">
    <property type="entry name" value="DUF2520"/>
    <property type="match status" value="1"/>
</dbReference>
<proteinExistence type="predicted"/>
<evidence type="ECO:0000313" key="4">
    <source>
        <dbReference type="Proteomes" id="UP000268007"/>
    </source>
</evidence>
<dbReference type="InterPro" id="IPR028939">
    <property type="entry name" value="P5C_Rdtase_cat_N"/>
</dbReference>
<dbReference type="InterPro" id="IPR018931">
    <property type="entry name" value="DUF2520"/>
</dbReference>
<dbReference type="OrthoDB" id="9810755at2"/>
<keyword evidence="4" id="KW-1185">Reference proteome</keyword>
<dbReference type="InterPro" id="IPR008927">
    <property type="entry name" value="6-PGluconate_DH-like_C_sf"/>
</dbReference>
<dbReference type="EMBL" id="RBKU01000001">
    <property type="protein sequence ID" value="RKR82706.1"/>
    <property type="molecule type" value="Genomic_DNA"/>
</dbReference>
<dbReference type="RefSeq" id="WP_121198284.1">
    <property type="nucleotide sequence ID" value="NZ_RBKU01000001.1"/>
</dbReference>
<dbReference type="PANTHER" id="PTHR40459:SF1">
    <property type="entry name" value="CONSERVED HYPOTHETICAL ALANINE AND LEUCINE RICH PROTEIN"/>
    <property type="match status" value="1"/>
</dbReference>
<evidence type="ECO:0000259" key="1">
    <source>
        <dbReference type="Pfam" id="PF03807"/>
    </source>
</evidence>
<evidence type="ECO:0000259" key="2">
    <source>
        <dbReference type="Pfam" id="PF10728"/>
    </source>
</evidence>
<reference evidence="3 4" key="1">
    <citation type="submission" date="2018-10" db="EMBL/GenBank/DDBJ databases">
        <title>Genomic Encyclopedia of Archaeal and Bacterial Type Strains, Phase II (KMG-II): from individual species to whole genera.</title>
        <authorList>
            <person name="Goeker M."/>
        </authorList>
    </citation>
    <scope>NUCLEOTIDE SEQUENCE [LARGE SCALE GENOMIC DNA]</scope>
    <source>
        <strain evidence="3 4">DSM 18602</strain>
    </source>
</reference>
<gene>
    <name evidence="3" type="ORF">BDD43_2891</name>
</gene>
<dbReference type="SUPFAM" id="SSF48179">
    <property type="entry name" value="6-phosphogluconate dehydrogenase C-terminal domain-like"/>
    <property type="match status" value="1"/>
</dbReference>
<accession>A0A495J135</accession>
<dbReference type="SUPFAM" id="SSF51735">
    <property type="entry name" value="NAD(P)-binding Rossmann-fold domains"/>
    <property type="match status" value="1"/>
</dbReference>
<dbReference type="Gene3D" id="3.40.50.720">
    <property type="entry name" value="NAD(P)-binding Rossmann-like Domain"/>
    <property type="match status" value="1"/>
</dbReference>
<dbReference type="Proteomes" id="UP000268007">
    <property type="component" value="Unassembled WGS sequence"/>
</dbReference>
<dbReference type="PANTHER" id="PTHR40459">
    <property type="entry name" value="CONSERVED HYPOTHETICAL ALANINE AND LEUCINE RICH PROTEIN"/>
    <property type="match status" value="1"/>
</dbReference>
<protein>
    <submittedName>
        <fullName evidence="3">Putative short-subunit dehydrogenase-like oxidoreductase (DUF2520 family)</fullName>
    </submittedName>
</protein>
<dbReference type="Pfam" id="PF03807">
    <property type="entry name" value="F420_oxidored"/>
    <property type="match status" value="1"/>
</dbReference>
<dbReference type="InterPro" id="IPR037108">
    <property type="entry name" value="TM1727-like_C_sf"/>
</dbReference>
<name>A0A495J135_9SPHI</name>
<dbReference type="Gene3D" id="1.10.1040.20">
    <property type="entry name" value="ProC-like, C-terminal domain"/>
    <property type="match status" value="1"/>
</dbReference>
<dbReference type="AlphaFoldDB" id="A0A495J135"/>
<dbReference type="InterPro" id="IPR036291">
    <property type="entry name" value="NAD(P)-bd_dom_sf"/>
</dbReference>
<sequence>MRITIIGSGNVATHLAAALKNAGHKIIQVFSPTYQNAAMLAYHVGAQPIDALSEIDPVADIFMIAVKDDAIEGIAKQLAAYNKLTVHTSGATSLQTILNYNPLSGVFYPLQTFSKTKEVDFWQVPLCIEGADNDITAQLELLAQTISNNVQRVSTSQRTILHLAAVFACNFPNNLYAIAQMLLAQHQLDFGLLRPLIMETAQKVQTSLPIDVQTGPAVRNDTKTMAAHIDLLLDLPALRPLYEALSQSIIKMGIEHKADK</sequence>
<evidence type="ECO:0000313" key="3">
    <source>
        <dbReference type="EMBL" id="RKR82706.1"/>
    </source>
</evidence>
<comment type="caution">
    <text evidence="3">The sequence shown here is derived from an EMBL/GenBank/DDBJ whole genome shotgun (WGS) entry which is preliminary data.</text>
</comment>
<feature type="domain" description="Pyrroline-5-carboxylate reductase catalytic N-terminal" evidence="1">
    <location>
        <begin position="2"/>
        <end position="80"/>
    </location>
</feature>
<feature type="domain" description="DUF2520" evidence="2">
    <location>
        <begin position="124"/>
        <end position="249"/>
    </location>
</feature>
<organism evidence="3 4">
    <name type="scientific">Mucilaginibacter gracilis</name>
    <dbReference type="NCBI Taxonomy" id="423350"/>
    <lineage>
        <taxon>Bacteria</taxon>
        <taxon>Pseudomonadati</taxon>
        <taxon>Bacteroidota</taxon>
        <taxon>Sphingobacteriia</taxon>
        <taxon>Sphingobacteriales</taxon>
        <taxon>Sphingobacteriaceae</taxon>
        <taxon>Mucilaginibacter</taxon>
    </lineage>
</organism>